<sequence length="111" mass="12538">MCTSTSVSDSESILLCLFVHTKSGSASVSSESYNKLSSSVSSNQLHTFCILSDIITRNYKKNYTKKVHTTAVAYERAALFIRTDKFNLLSFQHKTMDRVILFIEKCLDKIT</sequence>
<evidence type="ECO:0000313" key="1">
    <source>
        <dbReference type="EMBL" id="KAF0703899.1"/>
    </source>
</evidence>
<organism evidence="1 2">
    <name type="scientific">Aphis craccivora</name>
    <name type="common">Cowpea aphid</name>
    <dbReference type="NCBI Taxonomy" id="307492"/>
    <lineage>
        <taxon>Eukaryota</taxon>
        <taxon>Metazoa</taxon>
        <taxon>Ecdysozoa</taxon>
        <taxon>Arthropoda</taxon>
        <taxon>Hexapoda</taxon>
        <taxon>Insecta</taxon>
        <taxon>Pterygota</taxon>
        <taxon>Neoptera</taxon>
        <taxon>Paraneoptera</taxon>
        <taxon>Hemiptera</taxon>
        <taxon>Sternorrhyncha</taxon>
        <taxon>Aphidomorpha</taxon>
        <taxon>Aphidoidea</taxon>
        <taxon>Aphididae</taxon>
        <taxon>Aphidini</taxon>
        <taxon>Aphis</taxon>
        <taxon>Aphis</taxon>
    </lineage>
</organism>
<comment type="caution">
    <text evidence="1">The sequence shown here is derived from an EMBL/GenBank/DDBJ whole genome shotgun (WGS) entry which is preliminary data.</text>
</comment>
<keyword evidence="2" id="KW-1185">Reference proteome</keyword>
<protein>
    <submittedName>
        <fullName evidence="1">Uncharacterized protein</fullName>
    </submittedName>
</protein>
<accession>A0A6G0VRS8</accession>
<evidence type="ECO:0000313" key="2">
    <source>
        <dbReference type="Proteomes" id="UP000478052"/>
    </source>
</evidence>
<name>A0A6G0VRS8_APHCR</name>
<gene>
    <name evidence="1" type="ORF">FWK35_00035594</name>
</gene>
<dbReference type="EMBL" id="VUJU01013721">
    <property type="protein sequence ID" value="KAF0703899.1"/>
    <property type="molecule type" value="Genomic_DNA"/>
</dbReference>
<dbReference type="Proteomes" id="UP000478052">
    <property type="component" value="Unassembled WGS sequence"/>
</dbReference>
<proteinExistence type="predicted"/>
<dbReference type="AlphaFoldDB" id="A0A6G0VRS8"/>
<reference evidence="1 2" key="1">
    <citation type="submission" date="2019-08" db="EMBL/GenBank/DDBJ databases">
        <title>Whole genome of Aphis craccivora.</title>
        <authorList>
            <person name="Voronova N.V."/>
            <person name="Shulinski R.S."/>
            <person name="Bandarenka Y.V."/>
            <person name="Zhorov D.G."/>
            <person name="Warner D."/>
        </authorList>
    </citation>
    <scope>NUCLEOTIDE SEQUENCE [LARGE SCALE GENOMIC DNA]</scope>
    <source>
        <strain evidence="1">180601</strain>
        <tissue evidence="1">Whole Body</tissue>
    </source>
</reference>